<sequence>MRGADTAGRARRNAPALKRTGASRETVRRGARSDAGRRLAAPTERPPPNPARFVNCR</sequence>
<dbReference type="Proteomes" id="UP000001812">
    <property type="component" value="Chromosome II"/>
</dbReference>
<feature type="region of interest" description="Disordered" evidence="1">
    <location>
        <begin position="1"/>
        <end position="57"/>
    </location>
</feature>
<organism evidence="2">
    <name type="scientific">Burkholderia pseudomallei 1710a</name>
    <dbReference type="NCBI Taxonomy" id="320371"/>
    <lineage>
        <taxon>Bacteria</taxon>
        <taxon>Pseudomonadati</taxon>
        <taxon>Pseudomonadota</taxon>
        <taxon>Betaproteobacteria</taxon>
        <taxon>Burkholderiales</taxon>
        <taxon>Burkholderiaceae</taxon>
        <taxon>Burkholderia</taxon>
        <taxon>pseudomallei group</taxon>
    </lineage>
</organism>
<reference evidence="2" key="1">
    <citation type="submission" date="2009-05" db="EMBL/GenBank/DDBJ databases">
        <authorList>
            <person name="Harkins D.M."/>
            <person name="DeShazer D."/>
            <person name="Woods D.E."/>
            <person name="Brinkac L.M."/>
            <person name="Brown K.A."/>
            <person name="Hung G.C."/>
            <person name="Tuanyok A."/>
            <person name="Zhang B."/>
            <person name="Nierman W.C."/>
        </authorList>
    </citation>
    <scope>NUCLEOTIDE SEQUENCE [LARGE SCALE GENOMIC DNA]</scope>
    <source>
        <strain evidence="2">1710a</strain>
    </source>
</reference>
<feature type="compositionally biased region" description="Basic and acidic residues" evidence="1">
    <location>
        <begin position="25"/>
        <end position="37"/>
    </location>
</feature>
<evidence type="ECO:0000313" key="2">
    <source>
        <dbReference type="EMBL" id="EET03649.1"/>
    </source>
</evidence>
<dbReference type="AlphaFoldDB" id="A0A0E1VU53"/>
<proteinExistence type="predicted"/>
<gene>
    <name evidence="2" type="ORF">BURPS1710A_A3108</name>
</gene>
<protein>
    <submittedName>
        <fullName evidence="2">Uncharacterized protein</fullName>
    </submittedName>
</protein>
<dbReference type="HOGENOM" id="CLU_207022_0_0_4"/>
<evidence type="ECO:0000256" key="1">
    <source>
        <dbReference type="SAM" id="MobiDB-lite"/>
    </source>
</evidence>
<dbReference type="EMBL" id="CM000833">
    <property type="protein sequence ID" value="EET03649.1"/>
    <property type="molecule type" value="Genomic_DNA"/>
</dbReference>
<name>A0A0E1VU53_BURPE</name>
<accession>A0A0E1VU53</accession>